<dbReference type="Proteomes" id="UP001054821">
    <property type="component" value="Chromosome 4"/>
</dbReference>
<evidence type="ECO:0000313" key="3">
    <source>
        <dbReference type="Proteomes" id="UP001054821"/>
    </source>
</evidence>
<proteinExistence type="predicted"/>
<dbReference type="EMBL" id="JAJFAZ020000004">
    <property type="protein sequence ID" value="KAI5334659.1"/>
    <property type="molecule type" value="Genomic_DNA"/>
</dbReference>
<protein>
    <submittedName>
        <fullName evidence="2">Uncharacterized protein</fullName>
    </submittedName>
</protein>
<sequence>MNSIKLRVKSSKKIIDSIDFNFFLASSYITWIVLGEQSKKLFCEAMEGSSSNNVENIFLPAHDPNELRNRQNELEKKEARIQELKKQIELTKLHLEEMKKKSGAKEKMEAFNQLVEAYNRMREEYNAWLAERSRDSNK</sequence>
<reference evidence="2 3" key="1">
    <citation type="journal article" date="2022" name="G3 (Bethesda)">
        <title>Whole-genome sequence and methylome profiling of the almond [Prunus dulcis (Mill.) D.A. Webb] cultivar 'Nonpareil'.</title>
        <authorList>
            <person name="D'Amico-Willman K.M."/>
            <person name="Ouma W.Z."/>
            <person name="Meulia T."/>
            <person name="Sideli G.M."/>
            <person name="Gradziel T.M."/>
            <person name="Fresnedo-Ramirez J."/>
        </authorList>
    </citation>
    <scope>NUCLEOTIDE SEQUENCE [LARGE SCALE GENOMIC DNA]</scope>
    <source>
        <strain evidence="2">Clone GOH B32 T37-40</strain>
    </source>
</reference>
<dbReference type="AlphaFoldDB" id="A0AAD4Z6U7"/>
<evidence type="ECO:0000313" key="2">
    <source>
        <dbReference type="EMBL" id="KAI5334659.1"/>
    </source>
</evidence>
<gene>
    <name evidence="2" type="ORF">L3X38_024792</name>
</gene>
<accession>A0AAD4Z6U7</accession>
<keyword evidence="1" id="KW-0175">Coiled coil</keyword>
<keyword evidence="3" id="KW-1185">Reference proteome</keyword>
<comment type="caution">
    <text evidence="2">The sequence shown here is derived from an EMBL/GenBank/DDBJ whole genome shotgun (WGS) entry which is preliminary data.</text>
</comment>
<feature type="coiled-coil region" evidence="1">
    <location>
        <begin position="67"/>
        <end position="124"/>
    </location>
</feature>
<organism evidence="2 3">
    <name type="scientific">Prunus dulcis</name>
    <name type="common">Almond</name>
    <name type="synonym">Amygdalus dulcis</name>
    <dbReference type="NCBI Taxonomy" id="3755"/>
    <lineage>
        <taxon>Eukaryota</taxon>
        <taxon>Viridiplantae</taxon>
        <taxon>Streptophyta</taxon>
        <taxon>Embryophyta</taxon>
        <taxon>Tracheophyta</taxon>
        <taxon>Spermatophyta</taxon>
        <taxon>Magnoliopsida</taxon>
        <taxon>eudicotyledons</taxon>
        <taxon>Gunneridae</taxon>
        <taxon>Pentapetalae</taxon>
        <taxon>rosids</taxon>
        <taxon>fabids</taxon>
        <taxon>Rosales</taxon>
        <taxon>Rosaceae</taxon>
        <taxon>Amygdaloideae</taxon>
        <taxon>Amygdaleae</taxon>
        <taxon>Prunus</taxon>
    </lineage>
</organism>
<name>A0AAD4Z6U7_PRUDU</name>
<evidence type="ECO:0000256" key="1">
    <source>
        <dbReference type="SAM" id="Coils"/>
    </source>
</evidence>